<dbReference type="EMBL" id="LMVM01000033">
    <property type="protein sequence ID" value="PAV03962.1"/>
    <property type="molecule type" value="Genomic_DNA"/>
</dbReference>
<comment type="caution">
    <text evidence="2">The sequence shown here is derived from an EMBL/GenBank/DDBJ whole genome shotgun (WGS) entry which is preliminary data.</text>
</comment>
<organism evidence="2 3">
    <name type="scientific">Methanobacterium bryantii</name>
    <dbReference type="NCBI Taxonomy" id="2161"/>
    <lineage>
        <taxon>Archaea</taxon>
        <taxon>Methanobacteriati</taxon>
        <taxon>Methanobacteriota</taxon>
        <taxon>Methanomada group</taxon>
        <taxon>Methanobacteria</taxon>
        <taxon>Methanobacteriales</taxon>
        <taxon>Methanobacteriaceae</taxon>
        <taxon>Methanobacterium</taxon>
    </lineage>
</organism>
<sequence length="250" mass="28059">MKKSRNPDIIICKKCKGIYKLKEGESLDDFESCKCGGNLEYKELQQETKKLKNKNIILPLMAALIIISGFIAYGYDLEGVLFDMIPYNYTSNIWIPPKSTSSGSLAGYYNIYGQGRDFTFFIKLPGAEKAESPLDYTKEGLNGVGKIDNIVITFNTIQALLSGDFRKAMVETRFSGNLNMSCAAWTGISAFSSENGKINGTFKLDGAITDWDGTFKIMNENNRLLLRMDYVHYPNGQKDKAQPAYDIIYM</sequence>
<protein>
    <submittedName>
        <fullName evidence="2">Uncharacterized protein</fullName>
    </submittedName>
</protein>
<keyword evidence="1" id="KW-1133">Transmembrane helix</keyword>
<evidence type="ECO:0000313" key="2">
    <source>
        <dbReference type="EMBL" id="PAV03962.1"/>
    </source>
</evidence>
<reference evidence="2 3" key="1">
    <citation type="journal article" date="2017" name="BMC Genomics">
        <title>Genomic analysis of methanogenic archaea reveals a shift towards energy conservation.</title>
        <authorList>
            <person name="Gilmore S.P."/>
            <person name="Henske J.K."/>
            <person name="Sexton J.A."/>
            <person name="Solomon K.V."/>
            <person name="Seppala S."/>
            <person name="Yoo J.I."/>
            <person name="Huyett L.M."/>
            <person name="Pressman A."/>
            <person name="Cogan J.Z."/>
            <person name="Kivenson V."/>
            <person name="Peng X."/>
            <person name="Tan Y."/>
            <person name="Valentine D.L."/>
            <person name="O'Malley M.A."/>
        </authorList>
    </citation>
    <scope>NUCLEOTIDE SEQUENCE [LARGE SCALE GENOMIC DNA]</scope>
    <source>
        <strain evidence="2 3">M.o.H.</strain>
    </source>
</reference>
<dbReference type="OrthoDB" id="70271at2157"/>
<accession>A0A2A2H3K1</accession>
<proteinExistence type="predicted"/>
<dbReference type="RefSeq" id="WP_083240949.1">
    <property type="nucleotide sequence ID" value="NZ_LMVM01000033.1"/>
</dbReference>
<evidence type="ECO:0000256" key="1">
    <source>
        <dbReference type="SAM" id="Phobius"/>
    </source>
</evidence>
<dbReference type="Proteomes" id="UP000217784">
    <property type="component" value="Unassembled WGS sequence"/>
</dbReference>
<name>A0A2A2H3K1_METBR</name>
<keyword evidence="1" id="KW-0812">Transmembrane</keyword>
<feature type="transmembrane region" description="Helical" evidence="1">
    <location>
        <begin position="56"/>
        <end position="75"/>
    </location>
</feature>
<keyword evidence="1" id="KW-0472">Membrane</keyword>
<keyword evidence="3" id="KW-1185">Reference proteome</keyword>
<gene>
    <name evidence="2" type="ORF">ASJ80_02800</name>
</gene>
<evidence type="ECO:0000313" key="3">
    <source>
        <dbReference type="Proteomes" id="UP000217784"/>
    </source>
</evidence>
<dbReference type="AlphaFoldDB" id="A0A2A2H3K1"/>